<dbReference type="CDD" id="cd02440">
    <property type="entry name" value="AdoMet_MTases"/>
    <property type="match status" value="1"/>
</dbReference>
<dbReference type="EMBL" id="AP012029">
    <property type="protein sequence ID" value="BAJ63614.1"/>
    <property type="molecule type" value="Genomic_DNA"/>
</dbReference>
<sequence length="265" mass="30720">MNEERNEQILWRHLNSLPYFRAMVRAIEDRFYQGLELPRPILDLGSGDGHFTSVTFSQPLDVGVDPWWGPLLESKKYHVYRLLIQGDGGRLPFPSQAFSSVISNSVLEHIPHVDEVVKEISRILRPGGKFVFCVPNHRFPESVLGKQVLSRLGFSAWADGYSRFFNRISRHYHCDSVEVWDQRLSSAGFVIEKSWDYFSPKALHKMEIGHALGLPALFWKKIAGRWILLPQKWNLWFAYLIARESFSSPYSPDGVYSFYITRKVD</sequence>
<feature type="domain" description="Methyltransferase type 11" evidence="1">
    <location>
        <begin position="42"/>
        <end position="132"/>
    </location>
</feature>
<dbReference type="Pfam" id="PF08241">
    <property type="entry name" value="Methyltransf_11"/>
    <property type="match status" value="1"/>
</dbReference>
<dbReference type="eggNOG" id="COG2226">
    <property type="taxonomic scope" value="Bacteria"/>
</dbReference>
<dbReference type="OrthoDB" id="9801538at2"/>
<proteinExistence type="predicted"/>
<evidence type="ECO:0000313" key="2">
    <source>
        <dbReference type="EMBL" id="BAJ63614.1"/>
    </source>
</evidence>
<evidence type="ECO:0000313" key="3">
    <source>
        <dbReference type="Proteomes" id="UP000008922"/>
    </source>
</evidence>
<reference evidence="2 3" key="1">
    <citation type="submission" date="2010-12" db="EMBL/GenBank/DDBJ databases">
        <title>Whole genome sequence of Anaerolinea thermophila UNI-1.</title>
        <authorList>
            <person name="Narita-Yamada S."/>
            <person name="Kishi E."/>
            <person name="Watanabe Y."/>
            <person name="Takasaki K."/>
            <person name="Ankai A."/>
            <person name="Oguchi A."/>
            <person name="Fukui S."/>
            <person name="Takahashi M."/>
            <person name="Yashiro I."/>
            <person name="Hosoyama A."/>
            <person name="Sekiguchi Y."/>
            <person name="Hanada S."/>
            <person name="Fujita N."/>
        </authorList>
    </citation>
    <scope>NUCLEOTIDE SEQUENCE [LARGE SCALE GENOMIC DNA]</scope>
    <source>
        <strain evidence="3">DSM 14523 / JCM 11388 / NBRC 100420 / UNI-1</strain>
    </source>
</reference>
<dbReference type="AlphaFoldDB" id="E8N5A0"/>
<dbReference type="Proteomes" id="UP000008922">
    <property type="component" value="Chromosome"/>
</dbReference>
<dbReference type="SUPFAM" id="SSF53335">
    <property type="entry name" value="S-adenosyl-L-methionine-dependent methyltransferases"/>
    <property type="match status" value="1"/>
</dbReference>
<dbReference type="InterPro" id="IPR029063">
    <property type="entry name" value="SAM-dependent_MTases_sf"/>
</dbReference>
<dbReference type="HOGENOM" id="CLU_091672_0_0_0"/>
<organism evidence="2 3">
    <name type="scientific">Anaerolinea thermophila (strain DSM 14523 / JCM 11388 / NBRC 100420 / UNI-1)</name>
    <dbReference type="NCBI Taxonomy" id="926569"/>
    <lineage>
        <taxon>Bacteria</taxon>
        <taxon>Bacillati</taxon>
        <taxon>Chloroflexota</taxon>
        <taxon>Anaerolineae</taxon>
        <taxon>Anaerolineales</taxon>
        <taxon>Anaerolineaceae</taxon>
        <taxon>Anaerolinea</taxon>
    </lineage>
</organism>
<dbReference type="KEGG" id="atm:ANT_15880"/>
<dbReference type="GO" id="GO:0008757">
    <property type="term" value="F:S-adenosylmethionine-dependent methyltransferase activity"/>
    <property type="evidence" value="ECO:0007669"/>
    <property type="project" value="InterPro"/>
</dbReference>
<dbReference type="InterPro" id="IPR013216">
    <property type="entry name" value="Methyltransf_11"/>
</dbReference>
<keyword evidence="3" id="KW-1185">Reference proteome</keyword>
<name>E8N5A0_ANATU</name>
<dbReference type="Gene3D" id="3.40.50.150">
    <property type="entry name" value="Vaccinia Virus protein VP39"/>
    <property type="match status" value="1"/>
</dbReference>
<accession>E8N5A0</accession>
<gene>
    <name evidence="2" type="ordered locus">ANT_15880</name>
</gene>
<evidence type="ECO:0000259" key="1">
    <source>
        <dbReference type="Pfam" id="PF08241"/>
    </source>
</evidence>
<dbReference type="STRING" id="926569.ANT_15880"/>
<protein>
    <recommendedName>
        <fullName evidence="1">Methyltransferase type 11 domain-containing protein</fullName>
    </recommendedName>
</protein>
<dbReference type="RefSeq" id="WP_013559994.1">
    <property type="nucleotide sequence ID" value="NC_014960.1"/>
</dbReference>
<dbReference type="InParanoid" id="E8N5A0"/>